<keyword evidence="10" id="KW-1185">Reference proteome</keyword>
<dbReference type="InterPro" id="IPR029052">
    <property type="entry name" value="Metallo-depent_PP-like"/>
</dbReference>
<dbReference type="PRINTS" id="PR01607">
    <property type="entry name" value="APYRASEFAMLY"/>
</dbReference>
<dbReference type="GO" id="GO:0000166">
    <property type="term" value="F:nucleotide binding"/>
    <property type="evidence" value="ECO:0007669"/>
    <property type="project" value="UniProtKB-KW"/>
</dbReference>
<organism evidence="9 10">
    <name type="scientific">Primorskyibacter sedentarius</name>
    <dbReference type="NCBI Taxonomy" id="745311"/>
    <lineage>
        <taxon>Bacteria</taxon>
        <taxon>Pseudomonadati</taxon>
        <taxon>Pseudomonadota</taxon>
        <taxon>Alphaproteobacteria</taxon>
        <taxon>Rhodobacterales</taxon>
        <taxon>Roseobacteraceae</taxon>
        <taxon>Primorskyibacter</taxon>
    </lineage>
</organism>
<dbReference type="PANTHER" id="PTHR11575:SF24">
    <property type="entry name" value="5'-NUCLEOTIDASE"/>
    <property type="match status" value="1"/>
</dbReference>
<evidence type="ECO:0000256" key="4">
    <source>
        <dbReference type="ARBA" id="ARBA00022741"/>
    </source>
</evidence>
<evidence type="ECO:0000256" key="5">
    <source>
        <dbReference type="ARBA" id="ARBA00022801"/>
    </source>
</evidence>
<comment type="caution">
    <text evidence="9">The sequence shown here is derived from an EMBL/GenBank/DDBJ whole genome shotgun (WGS) entry which is preliminary data.</text>
</comment>
<dbReference type="Proteomes" id="UP000295696">
    <property type="component" value="Unassembled WGS sequence"/>
</dbReference>
<dbReference type="InterPro" id="IPR006179">
    <property type="entry name" value="5_nucleotidase/apyrase"/>
</dbReference>
<gene>
    <name evidence="9" type="ORF">EDD52_101508</name>
</gene>
<dbReference type="InterPro" id="IPR004843">
    <property type="entry name" value="Calcineurin-like_PHP"/>
</dbReference>
<dbReference type="Pfam" id="PF02872">
    <property type="entry name" value="5_nucleotid_C"/>
    <property type="match status" value="1"/>
</dbReference>
<dbReference type="SUPFAM" id="SSF55816">
    <property type="entry name" value="5'-nucleotidase (syn. UDP-sugar hydrolase), C-terminal domain"/>
    <property type="match status" value="1"/>
</dbReference>
<name>A0A4R3JM14_9RHOB</name>
<feature type="domain" description="Calcineurin-like phosphoesterase" evidence="7">
    <location>
        <begin position="157"/>
        <end position="372"/>
    </location>
</feature>
<keyword evidence="2" id="KW-0479">Metal-binding</keyword>
<evidence type="ECO:0000256" key="1">
    <source>
        <dbReference type="ARBA" id="ARBA00006654"/>
    </source>
</evidence>
<dbReference type="GO" id="GO:0009166">
    <property type="term" value="P:nucleotide catabolic process"/>
    <property type="evidence" value="ECO:0007669"/>
    <property type="project" value="InterPro"/>
</dbReference>
<dbReference type="InterPro" id="IPR008334">
    <property type="entry name" value="5'-Nucleotdase_C"/>
</dbReference>
<dbReference type="CDD" id="cd07409">
    <property type="entry name" value="MPP_CD73_N"/>
    <property type="match status" value="1"/>
</dbReference>
<proteinExistence type="inferred from homology"/>
<dbReference type="EMBL" id="SLZU01000001">
    <property type="protein sequence ID" value="TCS67407.1"/>
    <property type="molecule type" value="Genomic_DNA"/>
</dbReference>
<dbReference type="Gene3D" id="3.90.780.10">
    <property type="entry name" value="5'-Nucleotidase, C-terminal domain"/>
    <property type="match status" value="1"/>
</dbReference>
<keyword evidence="5 6" id="KW-0378">Hydrolase</keyword>
<evidence type="ECO:0000259" key="8">
    <source>
        <dbReference type="Pfam" id="PF02872"/>
    </source>
</evidence>
<dbReference type="Pfam" id="PF00149">
    <property type="entry name" value="Metallophos"/>
    <property type="match status" value="1"/>
</dbReference>
<dbReference type="SUPFAM" id="SSF56300">
    <property type="entry name" value="Metallo-dependent phosphatases"/>
    <property type="match status" value="1"/>
</dbReference>
<evidence type="ECO:0000313" key="10">
    <source>
        <dbReference type="Proteomes" id="UP000295696"/>
    </source>
</evidence>
<sequence length="650" mass="69839">MRKLDPAARELPFQRIAHVIAFKGRKHQPVFAREMFRRRFAHMQRGGEVDVAIGHVDWRTGSFTCGVQRLPFRGAQYLVDQHDVQMPAELRVVKRHGNVTKTADYVATGFDSRHRKRHDPGDKKIDREDQIMSIRLLTGAAALALTAGAAAADYSLTILHTNDFHARFEPISKYDSGCSAEDNTNGECFGGSARLVTAIEEARKRSNNAILVDGGDQFQGTLFYTYYKGKLAAEMMNKMGYDAMTVGNHEFDDGPEVLRGFMDAVDFPVLMSNADVSGEELLADVLMKSTVIERGGEKLGLIGLTPQNTDELASPGKNIIFTDPSDAVQGEVDKLTEMGVNKIIVLSHSGYGVDQAVAENTTGVDVIVGGHSNTLLSNTIEGAAGSYPTMVGNTAIVQAYAYGKFLGELNVTFDDEGNVTEAVGEPIILDGAVTEDEATVARIAEAAAPLEEIRNKVVAEAAEAIEGNRDVCRAMECSMGNLVADAMLARVKDQGIEIAIANSGGLRASIDAGEVTMGEVLTVLPFQNTLSTFQVSGATVVEALENGVSQIEEGAGRFPQVAGITFTVDAAAEPGSRVSDVMVGGAPIDAEKMYGVVSNNYVRNGGDGYKMFVDAENAYDFGPDLADVTAEFIAENAPYQPYTDGRITMK</sequence>
<evidence type="ECO:0000256" key="3">
    <source>
        <dbReference type="ARBA" id="ARBA00022729"/>
    </source>
</evidence>
<dbReference type="PROSITE" id="PS00786">
    <property type="entry name" value="5_NUCLEOTIDASE_2"/>
    <property type="match status" value="1"/>
</dbReference>
<dbReference type="InterPro" id="IPR006146">
    <property type="entry name" value="5'-Nucleotdase_CS"/>
</dbReference>
<evidence type="ECO:0000259" key="7">
    <source>
        <dbReference type="Pfam" id="PF00149"/>
    </source>
</evidence>
<feature type="domain" description="5'-Nucleotidase C-terminal" evidence="8">
    <location>
        <begin position="458"/>
        <end position="613"/>
    </location>
</feature>
<dbReference type="Gene3D" id="3.60.21.10">
    <property type="match status" value="1"/>
</dbReference>
<protein>
    <submittedName>
        <fullName evidence="9">5'-nucleotidase</fullName>
    </submittedName>
</protein>
<keyword evidence="4 6" id="KW-0547">Nucleotide-binding</keyword>
<dbReference type="GO" id="GO:0016788">
    <property type="term" value="F:hydrolase activity, acting on ester bonds"/>
    <property type="evidence" value="ECO:0007669"/>
    <property type="project" value="InterPro"/>
</dbReference>
<dbReference type="FunFam" id="3.60.21.10:FF:000020">
    <property type="entry name" value="NT5E isoform 4"/>
    <property type="match status" value="1"/>
</dbReference>
<evidence type="ECO:0000256" key="6">
    <source>
        <dbReference type="RuleBase" id="RU362119"/>
    </source>
</evidence>
<dbReference type="AlphaFoldDB" id="A0A4R3JM14"/>
<dbReference type="PANTHER" id="PTHR11575">
    <property type="entry name" value="5'-NUCLEOTIDASE-RELATED"/>
    <property type="match status" value="1"/>
</dbReference>
<accession>A0A4R3JM14</accession>
<evidence type="ECO:0000313" key="9">
    <source>
        <dbReference type="EMBL" id="TCS67407.1"/>
    </source>
</evidence>
<keyword evidence="3" id="KW-0732">Signal</keyword>
<reference evidence="9 10" key="1">
    <citation type="submission" date="2019-03" db="EMBL/GenBank/DDBJ databases">
        <title>Genomic Encyclopedia of Type Strains, Phase IV (KMG-IV): sequencing the most valuable type-strain genomes for metagenomic binning, comparative biology and taxonomic classification.</title>
        <authorList>
            <person name="Goeker M."/>
        </authorList>
    </citation>
    <scope>NUCLEOTIDE SEQUENCE [LARGE SCALE GENOMIC DNA]</scope>
    <source>
        <strain evidence="9 10">DSM 104836</strain>
    </source>
</reference>
<evidence type="ECO:0000256" key="2">
    <source>
        <dbReference type="ARBA" id="ARBA00022723"/>
    </source>
</evidence>
<dbReference type="InterPro" id="IPR036907">
    <property type="entry name" value="5'-Nucleotdase_C_sf"/>
</dbReference>
<dbReference type="PROSITE" id="PS00785">
    <property type="entry name" value="5_NUCLEOTIDASE_1"/>
    <property type="match status" value="1"/>
</dbReference>
<dbReference type="GO" id="GO:0046872">
    <property type="term" value="F:metal ion binding"/>
    <property type="evidence" value="ECO:0007669"/>
    <property type="project" value="UniProtKB-KW"/>
</dbReference>
<comment type="similarity">
    <text evidence="1 6">Belongs to the 5'-nucleotidase family.</text>
</comment>